<comment type="caution">
    <text evidence="2">The sequence shown here is derived from an EMBL/GenBank/DDBJ whole genome shotgun (WGS) entry which is preliminary data.</text>
</comment>
<evidence type="ECO:0000313" key="3">
    <source>
        <dbReference type="Proteomes" id="UP000214603"/>
    </source>
</evidence>
<proteinExistence type="predicted"/>
<dbReference type="GO" id="GO:0046464">
    <property type="term" value="P:acylglycerol catabolic process"/>
    <property type="evidence" value="ECO:0007669"/>
    <property type="project" value="TreeGrafter"/>
</dbReference>
<dbReference type="Proteomes" id="UP000214603">
    <property type="component" value="Unassembled WGS sequence"/>
</dbReference>
<accession>A0A225MGR4</accession>
<dbReference type="GO" id="GO:0016020">
    <property type="term" value="C:membrane"/>
    <property type="evidence" value="ECO:0007669"/>
    <property type="project" value="TreeGrafter"/>
</dbReference>
<dbReference type="PRINTS" id="PR00111">
    <property type="entry name" value="ABHYDROLASE"/>
</dbReference>
<sequence length="280" mass="31513">MPVIQRPSKPDLYYEVDDFTDPWKNAPFILLQHGFGRSTKFWYRWIPYLARFYKVVRADLRGLGRSGKNFDLADDLHANAYIDDIDAVLDAVGAQDAHYCGESLGGILGMLYAAERPRRVRTLNLVSTPIFLDQDFQNRSCFGYPSWEEALRAMGSLGYAKAKNQGDRFAADTDPGLAQWFAEQQGQSDVEVLIAMHHIAKRITALPALPRLECPVLVLMPSDGPIVTREQEALFREHVRDLAVVKLPSRHHNLHVTQAAACADLVLHFVAQHDGIGCRE</sequence>
<protein>
    <recommendedName>
        <fullName evidence="1">AB hydrolase-1 domain-containing protein</fullName>
    </recommendedName>
</protein>
<keyword evidence="3" id="KW-1185">Reference proteome</keyword>
<dbReference type="RefSeq" id="WP_088603340.1">
    <property type="nucleotide sequence ID" value="NZ_NJIH01000006.1"/>
</dbReference>
<reference evidence="3" key="1">
    <citation type="submission" date="2017-06" db="EMBL/GenBank/DDBJ databases">
        <title>Herbaspirillum phytohormonus sp. nov., isolated from the root nodule of Robinia pseudoacacia in lead-zinc mine.</title>
        <authorList>
            <person name="Fan M."/>
            <person name="Lin Y."/>
        </authorList>
    </citation>
    <scope>NUCLEOTIDE SEQUENCE [LARGE SCALE GENOMIC DNA]</scope>
    <source>
        <strain evidence="3">SC-089</strain>
    </source>
</reference>
<evidence type="ECO:0000259" key="1">
    <source>
        <dbReference type="Pfam" id="PF00561"/>
    </source>
</evidence>
<dbReference type="Gene3D" id="3.40.50.1820">
    <property type="entry name" value="alpha/beta hydrolase"/>
    <property type="match status" value="1"/>
</dbReference>
<dbReference type="InterPro" id="IPR050266">
    <property type="entry name" value="AB_hydrolase_sf"/>
</dbReference>
<dbReference type="GO" id="GO:0047372">
    <property type="term" value="F:monoacylglycerol lipase activity"/>
    <property type="evidence" value="ECO:0007669"/>
    <property type="project" value="TreeGrafter"/>
</dbReference>
<dbReference type="PANTHER" id="PTHR43798">
    <property type="entry name" value="MONOACYLGLYCEROL LIPASE"/>
    <property type="match status" value="1"/>
</dbReference>
<dbReference type="PANTHER" id="PTHR43798:SF33">
    <property type="entry name" value="HYDROLASE, PUTATIVE (AFU_ORTHOLOGUE AFUA_2G14860)-RELATED"/>
    <property type="match status" value="1"/>
</dbReference>
<dbReference type="InterPro" id="IPR029058">
    <property type="entry name" value="AB_hydrolase_fold"/>
</dbReference>
<dbReference type="EMBL" id="NJIH01000006">
    <property type="protein sequence ID" value="OWT60082.1"/>
    <property type="molecule type" value="Genomic_DNA"/>
</dbReference>
<dbReference type="SUPFAM" id="SSF53474">
    <property type="entry name" value="alpha/beta-Hydrolases"/>
    <property type="match status" value="1"/>
</dbReference>
<dbReference type="OrthoDB" id="9793083at2"/>
<gene>
    <name evidence="2" type="ORF">CEY11_10420</name>
</gene>
<dbReference type="Pfam" id="PF00561">
    <property type="entry name" value="Abhydrolase_1"/>
    <property type="match status" value="1"/>
</dbReference>
<organism evidence="2 3">
    <name type="scientific">Candidimonas nitroreducens</name>
    <dbReference type="NCBI Taxonomy" id="683354"/>
    <lineage>
        <taxon>Bacteria</taxon>
        <taxon>Pseudomonadati</taxon>
        <taxon>Pseudomonadota</taxon>
        <taxon>Betaproteobacteria</taxon>
        <taxon>Burkholderiales</taxon>
        <taxon>Alcaligenaceae</taxon>
        <taxon>Candidimonas</taxon>
    </lineage>
</organism>
<dbReference type="InterPro" id="IPR000073">
    <property type="entry name" value="AB_hydrolase_1"/>
</dbReference>
<evidence type="ECO:0000313" key="2">
    <source>
        <dbReference type="EMBL" id="OWT60082.1"/>
    </source>
</evidence>
<name>A0A225MGR4_9BURK</name>
<dbReference type="AlphaFoldDB" id="A0A225MGR4"/>
<feature type="domain" description="AB hydrolase-1" evidence="1">
    <location>
        <begin position="28"/>
        <end position="137"/>
    </location>
</feature>